<dbReference type="RefSeq" id="WP_070396024.1">
    <property type="nucleotide sequence ID" value="NZ_CP017599.1"/>
</dbReference>
<proteinExistence type="inferred from homology"/>
<dbReference type="InterPro" id="IPR007572">
    <property type="entry name" value="Uncharacterised_Ycf20"/>
</dbReference>
<reference evidence="3" key="1">
    <citation type="submission" date="2016-10" db="EMBL/GenBank/DDBJ databases">
        <title>Comparative genomics uncovers the prolific and rare metabolic potential of the cyanobacterial genus Moorea.</title>
        <authorList>
            <person name="Leao T."/>
            <person name="Castelao G."/>
            <person name="Korobeynikov A."/>
            <person name="Monroe E.A."/>
            <person name="Podell S."/>
            <person name="Glukhov E."/>
            <person name="Allen E."/>
            <person name="Gerwick W.H."/>
            <person name="Gerwick L."/>
        </authorList>
    </citation>
    <scope>NUCLEOTIDE SEQUENCE [LARGE SCALE GENOMIC DNA]</scope>
    <source>
        <strain evidence="3">PAL-8-15-08-1</strain>
    </source>
</reference>
<comment type="similarity">
    <text evidence="1">Belongs to the ycf20 family.</text>
</comment>
<name>A0A1D8U1F9_9CYAN</name>
<evidence type="ECO:0000313" key="2">
    <source>
        <dbReference type="EMBL" id="AOX03653.1"/>
    </source>
</evidence>
<evidence type="ECO:0008006" key="4">
    <source>
        <dbReference type="Google" id="ProtNLM"/>
    </source>
</evidence>
<dbReference type="Proteomes" id="UP000177870">
    <property type="component" value="Chromosome"/>
</dbReference>
<dbReference type="STRING" id="1458985.BJP34_33275"/>
<dbReference type="PANTHER" id="PTHR33787:SF5">
    <property type="entry name" value="YCF20-LIKE PROTEIN"/>
    <property type="match status" value="1"/>
</dbReference>
<dbReference type="PANTHER" id="PTHR33787">
    <property type="match status" value="1"/>
</dbReference>
<protein>
    <recommendedName>
        <fullName evidence="4">DUF565 domain-containing protein</fullName>
    </recommendedName>
</protein>
<dbReference type="AlphaFoldDB" id="A0A1D8U1F9"/>
<evidence type="ECO:0000256" key="1">
    <source>
        <dbReference type="ARBA" id="ARBA00009846"/>
    </source>
</evidence>
<organism evidence="2 3">
    <name type="scientific">Moorena producens PAL-8-15-08-1</name>
    <dbReference type="NCBI Taxonomy" id="1458985"/>
    <lineage>
        <taxon>Bacteria</taxon>
        <taxon>Bacillati</taxon>
        <taxon>Cyanobacteriota</taxon>
        <taxon>Cyanophyceae</taxon>
        <taxon>Coleofasciculales</taxon>
        <taxon>Coleofasciculaceae</taxon>
        <taxon>Moorena</taxon>
    </lineage>
</organism>
<dbReference type="Pfam" id="PF04483">
    <property type="entry name" value="DUF565"/>
    <property type="match status" value="1"/>
</dbReference>
<accession>A0A1D8U1F9</accession>
<dbReference type="EMBL" id="CP017599">
    <property type="protein sequence ID" value="AOX03653.1"/>
    <property type="molecule type" value="Genomic_DNA"/>
</dbReference>
<sequence>MQNTRLNNLVDFLWTRLGLWFANPWRRLSMVLISFLFGFLVGQALCTTAGTGQEWILSGMLIIFTEAVNRFIYSVKFPKGQLNQTVDRVSWLADLVNAFKIGLVYSMYLEAFKLGS</sequence>
<dbReference type="KEGG" id="mpro:BJP34_33275"/>
<dbReference type="OrthoDB" id="424985at2"/>
<evidence type="ECO:0000313" key="3">
    <source>
        <dbReference type="Proteomes" id="UP000177870"/>
    </source>
</evidence>
<gene>
    <name evidence="2" type="ORF">BJP34_33275</name>
</gene>